<dbReference type="AlphaFoldDB" id="A0A151QYD0"/>
<keyword evidence="5" id="KW-1185">Reference proteome</keyword>
<dbReference type="SUPFAM" id="SSF57756">
    <property type="entry name" value="Retrovirus zinc finger-like domains"/>
    <property type="match status" value="1"/>
</dbReference>
<dbReference type="EMBL" id="KQ484395">
    <property type="protein sequence ID" value="KYP35357.1"/>
    <property type="molecule type" value="Genomic_DNA"/>
</dbReference>
<dbReference type="PANTHER" id="PTHR35046:SF9">
    <property type="entry name" value="RNA-DIRECTED DNA POLYMERASE"/>
    <property type="match status" value="1"/>
</dbReference>
<feature type="region of interest" description="Disordered" evidence="2">
    <location>
        <begin position="554"/>
        <end position="573"/>
    </location>
</feature>
<protein>
    <submittedName>
        <fullName evidence="4">Transposon Ty3-G Gag-Pol polyprotein</fullName>
    </submittedName>
</protein>
<evidence type="ECO:0000313" key="4">
    <source>
        <dbReference type="EMBL" id="KYP35357.1"/>
    </source>
</evidence>
<dbReference type="Gramene" id="C.cajan_41895.t">
    <property type="protein sequence ID" value="C.cajan_41895.t"/>
    <property type="gene ID" value="C.cajan_41895"/>
</dbReference>
<dbReference type="InterPro" id="IPR043128">
    <property type="entry name" value="Rev_trsase/Diguanyl_cyclase"/>
</dbReference>
<feature type="compositionally biased region" description="Basic and acidic residues" evidence="2">
    <location>
        <begin position="554"/>
        <end position="565"/>
    </location>
</feature>
<dbReference type="GO" id="GO:0008270">
    <property type="term" value="F:zinc ion binding"/>
    <property type="evidence" value="ECO:0007669"/>
    <property type="project" value="UniProtKB-KW"/>
</dbReference>
<keyword evidence="1" id="KW-0862">Zinc</keyword>
<proteinExistence type="predicted"/>
<feature type="non-terminal residue" evidence="4">
    <location>
        <position position="1"/>
    </location>
</feature>
<dbReference type="InterPro" id="IPR036875">
    <property type="entry name" value="Znf_CCHC_sf"/>
</dbReference>
<keyword evidence="1" id="KW-0479">Metal-binding</keyword>
<sequence length="573" mass="65077">EKGKEKGKDTPDTSFRTSDIKCFKCLGRGHISSQCPTKKVMIMRGHDTYSSQEETTTSSSNSEEEASEHETNVEDTFPYEGELLMIRRLLNNQPSETISQRENIFHTRCKVLNSACSLIVDSGSWCNYCSTRLVEKLGLTTNPHPKPYQLHWLNEDGDLVVGQQVKVRLSIGNYEDEVLCDVKKKKERKKKSMKNKDKEISREKEVPSLEVVNQEKEISKQTLLIKQPSFILLCTGTLTCTATSSGHETLPKGVKILLKKFDDLFPPEGPMGLPPLRGIEHQIDLVAGASLPNRPAYRTNPQETKEINSQVQELLEKGWVRKSLSPCAVLVLLVPKKDGKWRMCCDSRAINNISVKYKHPIPRLDDMLDELHGAIIFSNVDLKSGYNQIRIKEGDEWKIAFKTKFGLYEWLVMPFGLTNAPSTFMHLMNHVLRDCIADPKVLMLSTVSPNFSLITLSYIGLGCEYRLSRPFPHDFFVYRIGRRVPSLQTFPSRLYCILDWEVSTVSPDLSLTTLSYTRLGDTQFRPGAYKQQDKTLEGPKAQINYFKWPGTARSERAIPKSERAVPKSRIGHS</sequence>
<accession>A0A151QYD0</accession>
<dbReference type="PROSITE" id="PS50158">
    <property type="entry name" value="ZF_CCHC"/>
    <property type="match status" value="1"/>
</dbReference>
<dbReference type="Gene3D" id="3.10.10.10">
    <property type="entry name" value="HIV Type 1 Reverse Transcriptase, subunit A, domain 1"/>
    <property type="match status" value="1"/>
</dbReference>
<gene>
    <name evidence="4" type="ORF">KK1_043610</name>
</gene>
<evidence type="ECO:0000313" key="5">
    <source>
        <dbReference type="Proteomes" id="UP000075243"/>
    </source>
</evidence>
<evidence type="ECO:0000259" key="3">
    <source>
        <dbReference type="PROSITE" id="PS50158"/>
    </source>
</evidence>
<feature type="compositionally biased region" description="Low complexity" evidence="2">
    <location>
        <begin position="48"/>
        <end position="61"/>
    </location>
</feature>
<feature type="region of interest" description="Disordered" evidence="2">
    <location>
        <begin position="48"/>
        <end position="73"/>
    </location>
</feature>
<dbReference type="GO" id="GO:0003676">
    <property type="term" value="F:nucleic acid binding"/>
    <property type="evidence" value="ECO:0007669"/>
    <property type="project" value="InterPro"/>
</dbReference>
<dbReference type="CDD" id="cd00303">
    <property type="entry name" value="retropepsin_like"/>
    <property type="match status" value="1"/>
</dbReference>
<dbReference type="InterPro" id="IPR000477">
    <property type="entry name" value="RT_dom"/>
</dbReference>
<reference evidence="4" key="1">
    <citation type="journal article" date="2012" name="Nat. Biotechnol.">
        <title>Draft genome sequence of pigeonpea (Cajanus cajan), an orphan legume crop of resource-poor farmers.</title>
        <authorList>
            <person name="Varshney R.K."/>
            <person name="Chen W."/>
            <person name="Li Y."/>
            <person name="Bharti A.K."/>
            <person name="Saxena R.K."/>
            <person name="Schlueter J.A."/>
            <person name="Donoghue M.T."/>
            <person name="Azam S."/>
            <person name="Fan G."/>
            <person name="Whaley A.M."/>
            <person name="Farmer A.D."/>
            <person name="Sheridan J."/>
            <person name="Iwata A."/>
            <person name="Tuteja R."/>
            <person name="Penmetsa R.V."/>
            <person name="Wu W."/>
            <person name="Upadhyaya H.D."/>
            <person name="Yang S.P."/>
            <person name="Shah T."/>
            <person name="Saxena K.B."/>
            <person name="Michael T."/>
            <person name="McCombie W.R."/>
            <person name="Yang B."/>
            <person name="Zhang G."/>
            <person name="Yang H."/>
            <person name="Wang J."/>
            <person name="Spillane C."/>
            <person name="Cook D.R."/>
            <person name="May G.D."/>
            <person name="Xu X."/>
            <person name="Jackson S.A."/>
        </authorList>
    </citation>
    <scope>NUCLEOTIDE SEQUENCE [LARGE SCALE GENOMIC DNA]</scope>
</reference>
<dbReference type="InterPro" id="IPR043502">
    <property type="entry name" value="DNA/RNA_pol_sf"/>
</dbReference>
<dbReference type="InterPro" id="IPR001878">
    <property type="entry name" value="Znf_CCHC"/>
</dbReference>
<dbReference type="Proteomes" id="UP000075243">
    <property type="component" value="Unassembled WGS sequence"/>
</dbReference>
<dbReference type="Gene3D" id="3.30.70.270">
    <property type="match status" value="1"/>
</dbReference>
<feature type="domain" description="CCHC-type" evidence="3">
    <location>
        <begin position="21"/>
        <end position="36"/>
    </location>
</feature>
<dbReference type="SUPFAM" id="SSF56672">
    <property type="entry name" value="DNA/RNA polymerases"/>
    <property type="match status" value="1"/>
</dbReference>
<dbReference type="CDD" id="cd01647">
    <property type="entry name" value="RT_LTR"/>
    <property type="match status" value="1"/>
</dbReference>
<name>A0A151QYD0_CAJCA</name>
<dbReference type="InterPro" id="IPR021109">
    <property type="entry name" value="Peptidase_aspartic_dom_sf"/>
</dbReference>
<dbReference type="Gene3D" id="2.40.70.10">
    <property type="entry name" value="Acid Proteases"/>
    <property type="match status" value="1"/>
</dbReference>
<keyword evidence="1" id="KW-0863">Zinc-finger</keyword>
<dbReference type="Pfam" id="PF00078">
    <property type="entry name" value="RVT_1"/>
    <property type="match status" value="1"/>
</dbReference>
<organism evidence="4 5">
    <name type="scientific">Cajanus cajan</name>
    <name type="common">Pigeon pea</name>
    <name type="synonym">Cajanus indicus</name>
    <dbReference type="NCBI Taxonomy" id="3821"/>
    <lineage>
        <taxon>Eukaryota</taxon>
        <taxon>Viridiplantae</taxon>
        <taxon>Streptophyta</taxon>
        <taxon>Embryophyta</taxon>
        <taxon>Tracheophyta</taxon>
        <taxon>Spermatophyta</taxon>
        <taxon>Magnoliopsida</taxon>
        <taxon>eudicotyledons</taxon>
        <taxon>Gunneridae</taxon>
        <taxon>Pentapetalae</taxon>
        <taxon>rosids</taxon>
        <taxon>fabids</taxon>
        <taxon>Fabales</taxon>
        <taxon>Fabaceae</taxon>
        <taxon>Papilionoideae</taxon>
        <taxon>50 kb inversion clade</taxon>
        <taxon>NPAAA clade</taxon>
        <taxon>indigoferoid/millettioid clade</taxon>
        <taxon>Phaseoleae</taxon>
        <taxon>Cajanus</taxon>
    </lineage>
</organism>
<dbReference type="SMART" id="SM00343">
    <property type="entry name" value="ZnF_C2HC"/>
    <property type="match status" value="1"/>
</dbReference>
<evidence type="ECO:0000256" key="2">
    <source>
        <dbReference type="SAM" id="MobiDB-lite"/>
    </source>
</evidence>
<evidence type="ECO:0000256" key="1">
    <source>
        <dbReference type="PROSITE-ProRule" id="PRU00047"/>
    </source>
</evidence>
<dbReference type="PANTHER" id="PTHR35046">
    <property type="entry name" value="ZINC KNUCKLE (CCHC-TYPE) FAMILY PROTEIN"/>
    <property type="match status" value="1"/>
</dbReference>